<dbReference type="Gramene" id="rna-AYBTSS11_LOCUS27774">
    <property type="protein sequence ID" value="CAJ1975648.1"/>
    <property type="gene ID" value="gene-AYBTSS11_LOCUS27774"/>
</dbReference>
<dbReference type="Proteomes" id="UP001189624">
    <property type="component" value="Chromosome 9"/>
</dbReference>
<feature type="non-terminal residue" evidence="2">
    <location>
        <position position="75"/>
    </location>
</feature>
<sequence>MQQRIDGDMVDTSPGHPIHLKKKVKREDIKKQVERILSLRSNASHDPKSPSNYPSPSLPVIECRDIAPHCVVVWM</sequence>
<organism evidence="2 3">
    <name type="scientific">Sphenostylis stenocarpa</name>
    <dbReference type="NCBI Taxonomy" id="92480"/>
    <lineage>
        <taxon>Eukaryota</taxon>
        <taxon>Viridiplantae</taxon>
        <taxon>Streptophyta</taxon>
        <taxon>Embryophyta</taxon>
        <taxon>Tracheophyta</taxon>
        <taxon>Spermatophyta</taxon>
        <taxon>Magnoliopsida</taxon>
        <taxon>eudicotyledons</taxon>
        <taxon>Gunneridae</taxon>
        <taxon>Pentapetalae</taxon>
        <taxon>rosids</taxon>
        <taxon>fabids</taxon>
        <taxon>Fabales</taxon>
        <taxon>Fabaceae</taxon>
        <taxon>Papilionoideae</taxon>
        <taxon>50 kb inversion clade</taxon>
        <taxon>NPAAA clade</taxon>
        <taxon>indigoferoid/millettioid clade</taxon>
        <taxon>Phaseoleae</taxon>
        <taxon>Sphenostylis</taxon>
    </lineage>
</organism>
<dbReference type="EMBL" id="OY731406">
    <property type="protein sequence ID" value="CAJ1975648.1"/>
    <property type="molecule type" value="Genomic_DNA"/>
</dbReference>
<name>A0AA86T6Z4_9FABA</name>
<reference evidence="2" key="1">
    <citation type="submission" date="2023-10" db="EMBL/GenBank/DDBJ databases">
        <authorList>
            <person name="Domelevo Entfellner J.-B."/>
        </authorList>
    </citation>
    <scope>NUCLEOTIDE SEQUENCE</scope>
</reference>
<protein>
    <submittedName>
        <fullName evidence="2">Uncharacterized protein</fullName>
    </submittedName>
</protein>
<proteinExistence type="predicted"/>
<evidence type="ECO:0000256" key="1">
    <source>
        <dbReference type="SAM" id="MobiDB-lite"/>
    </source>
</evidence>
<evidence type="ECO:0000313" key="2">
    <source>
        <dbReference type="EMBL" id="CAJ1975648.1"/>
    </source>
</evidence>
<gene>
    <name evidence="2" type="ORF">AYBTSS11_LOCUS27774</name>
</gene>
<feature type="region of interest" description="Disordered" evidence="1">
    <location>
        <begin position="38"/>
        <end position="57"/>
    </location>
</feature>
<feature type="region of interest" description="Disordered" evidence="1">
    <location>
        <begin position="1"/>
        <end position="26"/>
    </location>
</feature>
<dbReference type="AlphaFoldDB" id="A0AA86T6Z4"/>
<keyword evidence="3" id="KW-1185">Reference proteome</keyword>
<evidence type="ECO:0000313" key="3">
    <source>
        <dbReference type="Proteomes" id="UP001189624"/>
    </source>
</evidence>
<accession>A0AA86T6Z4</accession>